<dbReference type="EMBL" id="CP000614">
    <property type="protein sequence ID" value="ABO55002.1"/>
    <property type="molecule type" value="Genomic_DNA"/>
</dbReference>
<feature type="region of interest" description="Disordered" evidence="1">
    <location>
        <begin position="124"/>
        <end position="184"/>
    </location>
</feature>
<gene>
    <name evidence="2" type="ordered locus">Bcep1808_1999</name>
</gene>
<dbReference type="Pfam" id="PF05488">
    <property type="entry name" value="PAAR_motif"/>
    <property type="match status" value="1"/>
</dbReference>
<dbReference type="KEGG" id="bvi:Bcep1808_1999"/>
<dbReference type="InterPro" id="IPR008727">
    <property type="entry name" value="PAAR_motif"/>
</dbReference>
<dbReference type="CDD" id="cd14744">
    <property type="entry name" value="PAAR_CT_2"/>
    <property type="match status" value="1"/>
</dbReference>
<sequence>MDAFIVEGDTTSHGGRVLGCEATMNIDGKKIARLGDMVSCPRCGGVYPIVSSKNPGFNVLGRAAAFEGDKTACGASLISSQTLAHARVPMGSGGAGGLTAEHEATANQTGSYRGRFQVLDETTGKPVANHPYSLQTADGQTLSGTTDAGGYTQWHEASSPASLHFASDATGSGAGAGSDAGGAA</sequence>
<evidence type="ECO:0000313" key="2">
    <source>
        <dbReference type="EMBL" id="ABO55002.1"/>
    </source>
</evidence>
<feature type="compositionally biased region" description="Gly residues" evidence="1">
    <location>
        <begin position="172"/>
        <end position="184"/>
    </location>
</feature>
<dbReference type="eggNOG" id="COG4104">
    <property type="taxonomic scope" value="Bacteria"/>
</dbReference>
<dbReference type="AlphaFoldDB" id="A4JFE9"/>
<proteinExistence type="predicted"/>
<reference evidence="3" key="1">
    <citation type="submission" date="2007-03" db="EMBL/GenBank/DDBJ databases">
        <title>Complete sequence of chromosome 1 of Burkholderia vietnamiensis G4.</title>
        <authorList>
            <consortium name="US DOE Joint Genome Institute"/>
            <person name="Copeland A."/>
            <person name="Lucas S."/>
            <person name="Lapidus A."/>
            <person name="Barry K."/>
            <person name="Detter J.C."/>
            <person name="Glavina del Rio T."/>
            <person name="Hammon N."/>
            <person name="Israni S."/>
            <person name="Dalin E."/>
            <person name="Tice H."/>
            <person name="Pitluck S."/>
            <person name="Chain P."/>
            <person name="Malfatti S."/>
            <person name="Shin M."/>
            <person name="Vergez L."/>
            <person name="Schmutz J."/>
            <person name="Larimer F."/>
            <person name="Land M."/>
            <person name="Hauser L."/>
            <person name="Kyrpides N."/>
            <person name="Tiedje J."/>
            <person name="Richardson P."/>
        </authorList>
    </citation>
    <scope>NUCLEOTIDE SEQUENCE [LARGE SCALE GENOMIC DNA]</scope>
    <source>
        <strain evidence="3">G4 / LMG 22486</strain>
    </source>
</reference>
<organism evidence="2 3">
    <name type="scientific">Burkholderia vietnamiensis (strain G4 / LMG 22486)</name>
    <name type="common">Burkholderia cepacia (strain R1808)</name>
    <dbReference type="NCBI Taxonomy" id="269482"/>
    <lineage>
        <taxon>Bacteria</taxon>
        <taxon>Pseudomonadati</taxon>
        <taxon>Pseudomonadota</taxon>
        <taxon>Betaproteobacteria</taxon>
        <taxon>Burkholderiales</taxon>
        <taxon>Burkholderiaceae</taxon>
        <taxon>Burkholderia</taxon>
        <taxon>Burkholderia cepacia complex</taxon>
    </lineage>
</organism>
<name>A4JFE9_BURVG</name>
<protein>
    <submittedName>
        <fullName evidence="2">PAAR repeat-containing protein</fullName>
    </submittedName>
</protein>
<feature type="compositionally biased region" description="Polar residues" evidence="1">
    <location>
        <begin position="132"/>
        <end position="146"/>
    </location>
</feature>
<evidence type="ECO:0000313" key="3">
    <source>
        <dbReference type="Proteomes" id="UP000002287"/>
    </source>
</evidence>
<dbReference type="Proteomes" id="UP000002287">
    <property type="component" value="Chromosome 1"/>
</dbReference>
<evidence type="ECO:0000256" key="1">
    <source>
        <dbReference type="SAM" id="MobiDB-lite"/>
    </source>
</evidence>
<dbReference type="Gene3D" id="2.60.200.60">
    <property type="match status" value="1"/>
</dbReference>
<accession>A4JFE9</accession>
<dbReference type="HOGENOM" id="CLU_113188_2_1_4"/>